<organism evidence="16 17">
    <name type="scientific">Agromyces flavus</name>
    <dbReference type="NCBI Taxonomy" id="589382"/>
    <lineage>
        <taxon>Bacteria</taxon>
        <taxon>Bacillati</taxon>
        <taxon>Actinomycetota</taxon>
        <taxon>Actinomycetes</taxon>
        <taxon>Micrococcales</taxon>
        <taxon>Microbacteriaceae</taxon>
        <taxon>Agromyces</taxon>
    </lineage>
</organism>
<reference evidence="17" key="1">
    <citation type="submission" date="2016-10" db="EMBL/GenBank/DDBJ databases">
        <authorList>
            <person name="Varghese N."/>
            <person name="Submissions S."/>
        </authorList>
    </citation>
    <scope>NUCLEOTIDE SEQUENCE [LARGE SCALE GENOMIC DNA]</scope>
    <source>
        <strain evidence="17">CPCC 202695</strain>
    </source>
</reference>
<dbReference type="Pfam" id="PF00970">
    <property type="entry name" value="FAD_binding_6"/>
    <property type="match status" value="1"/>
</dbReference>
<evidence type="ECO:0000313" key="15">
    <source>
        <dbReference type="EMBL" id="MCP2366912.1"/>
    </source>
</evidence>
<dbReference type="Gene3D" id="1.10.490.10">
    <property type="entry name" value="Globins"/>
    <property type="match status" value="1"/>
</dbReference>
<evidence type="ECO:0000256" key="9">
    <source>
        <dbReference type="ARBA" id="ARBA00048649"/>
    </source>
</evidence>
<dbReference type="InterPro" id="IPR009050">
    <property type="entry name" value="Globin-like_sf"/>
</dbReference>
<evidence type="ECO:0000256" key="1">
    <source>
        <dbReference type="ARBA" id="ARBA00001970"/>
    </source>
</evidence>
<evidence type="ECO:0000313" key="18">
    <source>
        <dbReference type="Proteomes" id="UP000893823"/>
    </source>
</evidence>
<keyword evidence="18" id="KW-1185">Reference proteome</keyword>
<dbReference type="EC" id="1.14.12.17" evidence="4"/>
<gene>
    <name evidence="15" type="ORF">BCL57_001066</name>
    <name evidence="16" type="ORF">SAMN04489721_2990</name>
</gene>
<keyword evidence="8" id="KW-0520">NAD</keyword>
<dbReference type="PROSITE" id="PS51384">
    <property type="entry name" value="FAD_FR"/>
    <property type="match status" value="1"/>
</dbReference>
<keyword evidence="11" id="KW-0561">Oxygen transport</keyword>
<dbReference type="GO" id="GO:0008941">
    <property type="term" value="F:nitric oxide dioxygenase NAD(P)H activity"/>
    <property type="evidence" value="ECO:0007669"/>
    <property type="project" value="UniProtKB-EC"/>
</dbReference>
<evidence type="ECO:0000313" key="16">
    <source>
        <dbReference type="EMBL" id="SDT28267.1"/>
    </source>
</evidence>
<dbReference type="EMBL" id="LT629755">
    <property type="protein sequence ID" value="SDT28267.1"/>
    <property type="molecule type" value="Genomic_DNA"/>
</dbReference>
<dbReference type="PRINTS" id="PR00371">
    <property type="entry name" value="FPNCR"/>
</dbReference>
<dbReference type="RefSeq" id="WP_092674103.1">
    <property type="nucleotide sequence ID" value="NZ_BMDN01000002.1"/>
</dbReference>
<dbReference type="InterPro" id="IPR039261">
    <property type="entry name" value="FNR_nucleotide-bd"/>
</dbReference>
<dbReference type="SUPFAM" id="SSF63380">
    <property type="entry name" value="Riboflavin synthase domain-like"/>
    <property type="match status" value="1"/>
</dbReference>
<dbReference type="Pfam" id="PF00175">
    <property type="entry name" value="NAD_binding_1"/>
    <property type="match status" value="1"/>
</dbReference>
<evidence type="ECO:0000256" key="10">
    <source>
        <dbReference type="ARBA" id="ARBA00049433"/>
    </source>
</evidence>
<dbReference type="SUPFAM" id="SSF46458">
    <property type="entry name" value="Globin-like"/>
    <property type="match status" value="1"/>
</dbReference>
<feature type="domain" description="FAD-binding FR-type" evidence="14">
    <location>
        <begin position="138"/>
        <end position="238"/>
    </location>
</feature>
<keyword evidence="11" id="KW-0813">Transport</keyword>
<proteinExistence type="inferred from homology"/>
<dbReference type="GO" id="GO:0005344">
    <property type="term" value="F:oxygen carrier activity"/>
    <property type="evidence" value="ECO:0007669"/>
    <property type="project" value="UniProtKB-KW"/>
</dbReference>
<name>A0A1H1Z3S4_9MICO</name>
<dbReference type="EMBL" id="SODL02000002">
    <property type="protein sequence ID" value="MCP2366912.1"/>
    <property type="molecule type" value="Genomic_DNA"/>
</dbReference>
<dbReference type="InterPro" id="IPR050415">
    <property type="entry name" value="MRET"/>
</dbReference>
<dbReference type="SUPFAM" id="SSF52343">
    <property type="entry name" value="Ferredoxin reductase-like, C-terminal NADP-linked domain"/>
    <property type="match status" value="1"/>
</dbReference>
<evidence type="ECO:0000256" key="2">
    <source>
        <dbReference type="ARBA" id="ARBA00001974"/>
    </source>
</evidence>
<dbReference type="PRINTS" id="PR00410">
    <property type="entry name" value="PHEHYDRXLASE"/>
</dbReference>
<feature type="domain" description="Globin" evidence="13">
    <location>
        <begin position="1"/>
        <end position="131"/>
    </location>
</feature>
<evidence type="ECO:0000256" key="7">
    <source>
        <dbReference type="ARBA" id="ARBA00023014"/>
    </source>
</evidence>
<comment type="similarity">
    <text evidence="11">Belongs to the globin family.</text>
</comment>
<evidence type="ECO:0000256" key="5">
    <source>
        <dbReference type="ARBA" id="ARBA00022714"/>
    </source>
</evidence>
<dbReference type="PANTHER" id="PTHR47354:SF5">
    <property type="entry name" value="PROTEIN RFBI"/>
    <property type="match status" value="1"/>
</dbReference>
<dbReference type="InterPro" id="IPR017938">
    <property type="entry name" value="Riboflavin_synthase-like_b-brl"/>
</dbReference>
<dbReference type="Proteomes" id="UP000199482">
    <property type="component" value="Chromosome I"/>
</dbReference>
<dbReference type="Pfam" id="PF00042">
    <property type="entry name" value="Globin"/>
    <property type="match status" value="1"/>
</dbReference>
<dbReference type="STRING" id="589382.SAMN04489721_2990"/>
<reference evidence="15" key="3">
    <citation type="submission" date="2022-06" db="EMBL/GenBank/DDBJ databases">
        <title>Genomic Encyclopedia of Type Strains, Phase III (KMG-III): the genomes of soil and plant-associated and newly described type strains.</title>
        <authorList>
            <person name="Whitman W."/>
        </authorList>
    </citation>
    <scope>NUCLEOTIDE SEQUENCE</scope>
    <source>
        <strain evidence="15">CPCC 202695</strain>
    </source>
</reference>
<evidence type="ECO:0000259" key="14">
    <source>
        <dbReference type="PROSITE" id="PS51384"/>
    </source>
</evidence>
<dbReference type="InterPro" id="IPR012292">
    <property type="entry name" value="Globin/Proto"/>
</dbReference>
<reference evidence="16" key="2">
    <citation type="submission" date="2016-10" db="EMBL/GenBank/DDBJ databases">
        <authorList>
            <person name="de Groot N.N."/>
        </authorList>
    </citation>
    <scope>NUCLEOTIDE SEQUENCE [LARGE SCALE GENOMIC DNA]</scope>
    <source>
        <strain evidence="16">CPCC 202695</strain>
    </source>
</reference>
<dbReference type="AlphaFoldDB" id="A0A1H1Z3S4"/>
<dbReference type="PANTHER" id="PTHR47354">
    <property type="entry name" value="NADH OXIDOREDUCTASE HCR"/>
    <property type="match status" value="1"/>
</dbReference>
<dbReference type="CDD" id="cd06187">
    <property type="entry name" value="O2ase_reductase_like"/>
    <property type="match status" value="1"/>
</dbReference>
<dbReference type="CDD" id="cd19753">
    <property type="entry name" value="Mb-like_oxidoreductase"/>
    <property type="match status" value="1"/>
</dbReference>
<evidence type="ECO:0000313" key="17">
    <source>
        <dbReference type="Proteomes" id="UP000199482"/>
    </source>
</evidence>
<keyword evidence="11" id="KW-0479">Metal-binding</keyword>
<sequence>MDTAALKQTWALAESVGDEVPLFFYSHLFLSHPELRSMFPVSMATQRDRLVGALGRIVSSVDELDEVTDFIQQLGRDHRRFEVIAAHYNAVGASLLATLKHFLGERWTDEVAADWAEAYGLIATVMVQAAEASEEDSPSWWTAEVTAVDRRGLDIAVIQVRPEPNLPFLPGQSIAVEVPSRPRLWRYLSPANAPRADGTIEFHVQMVPGGQVSSTIVRSLKVGETIRLGAPVGQELTLDEGERHRDLIMVAGGTGLAPLRAHLERIDQEWQATGQAPRVQLFHGARLPWSLYENRLLKNLAGRPWFSYTPVVSDDPSYPGRKGWVGDAAADAGPLHGLLALVCGSPDMVRHTVSRLRSAGIAPTDVRFEQFATLDEDSHDLHHHTHDLQPSRLPQSHEGEHA</sequence>
<feature type="region of interest" description="Disordered" evidence="12">
    <location>
        <begin position="380"/>
        <end position="402"/>
    </location>
</feature>
<dbReference type="PROSITE" id="PS01033">
    <property type="entry name" value="GLOBIN"/>
    <property type="match status" value="1"/>
</dbReference>
<evidence type="ECO:0000256" key="12">
    <source>
        <dbReference type="SAM" id="MobiDB-lite"/>
    </source>
</evidence>
<protein>
    <recommendedName>
        <fullName evidence="4">nitric oxide dioxygenase</fullName>
        <ecNumber evidence="4">1.14.12.17</ecNumber>
    </recommendedName>
</protein>
<keyword evidence="7" id="KW-0411">Iron-sulfur</keyword>
<comment type="catalytic activity">
    <reaction evidence="10">
        <text>2 nitric oxide + NADPH + 2 O2 = 2 nitrate + NADP(+) + H(+)</text>
        <dbReference type="Rhea" id="RHEA:19465"/>
        <dbReference type="ChEBI" id="CHEBI:15378"/>
        <dbReference type="ChEBI" id="CHEBI:15379"/>
        <dbReference type="ChEBI" id="CHEBI:16480"/>
        <dbReference type="ChEBI" id="CHEBI:17632"/>
        <dbReference type="ChEBI" id="CHEBI:57783"/>
        <dbReference type="ChEBI" id="CHEBI:58349"/>
        <dbReference type="EC" id="1.14.12.17"/>
    </reaction>
</comment>
<dbReference type="InterPro" id="IPR017927">
    <property type="entry name" value="FAD-bd_FR_type"/>
</dbReference>
<evidence type="ECO:0000256" key="6">
    <source>
        <dbReference type="ARBA" id="ARBA00022857"/>
    </source>
</evidence>
<evidence type="ECO:0000259" key="13">
    <source>
        <dbReference type="PROSITE" id="PS01033"/>
    </source>
</evidence>
<keyword evidence="6" id="KW-0521">NADP</keyword>
<comment type="similarity">
    <text evidence="3">In the C-terminal section; belongs to the flavoprotein pyridine nucleotide cytochrome reductase family.</text>
</comment>
<comment type="cofactor">
    <cofactor evidence="2">
        <name>FAD</name>
        <dbReference type="ChEBI" id="CHEBI:57692"/>
    </cofactor>
</comment>
<comment type="cofactor">
    <cofactor evidence="1">
        <name>heme b</name>
        <dbReference type="ChEBI" id="CHEBI:60344"/>
    </cofactor>
</comment>
<dbReference type="GO" id="GO:0019825">
    <property type="term" value="F:oxygen binding"/>
    <property type="evidence" value="ECO:0007669"/>
    <property type="project" value="InterPro"/>
</dbReference>
<dbReference type="InterPro" id="IPR001709">
    <property type="entry name" value="Flavoprot_Pyr_Nucl_cyt_Rdtase"/>
</dbReference>
<evidence type="ECO:0000256" key="8">
    <source>
        <dbReference type="ARBA" id="ARBA00023027"/>
    </source>
</evidence>
<evidence type="ECO:0000256" key="11">
    <source>
        <dbReference type="RuleBase" id="RU000356"/>
    </source>
</evidence>
<comment type="catalytic activity">
    <reaction evidence="9">
        <text>2 nitric oxide + NADH + 2 O2 = 2 nitrate + NAD(+) + H(+)</text>
        <dbReference type="Rhea" id="RHEA:19469"/>
        <dbReference type="ChEBI" id="CHEBI:15378"/>
        <dbReference type="ChEBI" id="CHEBI:15379"/>
        <dbReference type="ChEBI" id="CHEBI:16480"/>
        <dbReference type="ChEBI" id="CHEBI:17632"/>
        <dbReference type="ChEBI" id="CHEBI:57540"/>
        <dbReference type="ChEBI" id="CHEBI:57945"/>
        <dbReference type="EC" id="1.14.12.17"/>
    </reaction>
</comment>
<dbReference type="InterPro" id="IPR008333">
    <property type="entry name" value="Cbr1-like_FAD-bd_dom"/>
</dbReference>
<dbReference type="InterPro" id="IPR000971">
    <property type="entry name" value="Globin"/>
</dbReference>
<dbReference type="GO" id="GO:0051537">
    <property type="term" value="F:2 iron, 2 sulfur cluster binding"/>
    <property type="evidence" value="ECO:0007669"/>
    <property type="project" value="UniProtKB-KW"/>
</dbReference>
<evidence type="ECO:0000256" key="3">
    <source>
        <dbReference type="ARBA" id="ARBA00006401"/>
    </source>
</evidence>
<dbReference type="OrthoDB" id="3213438at2"/>
<dbReference type="GO" id="GO:0020037">
    <property type="term" value="F:heme binding"/>
    <property type="evidence" value="ECO:0007669"/>
    <property type="project" value="InterPro"/>
</dbReference>
<dbReference type="Gene3D" id="3.40.50.80">
    <property type="entry name" value="Nucleotide-binding domain of ferredoxin-NADP reductase (FNR) module"/>
    <property type="match status" value="1"/>
</dbReference>
<keyword evidence="11" id="KW-0349">Heme</keyword>
<keyword evidence="5" id="KW-0001">2Fe-2S</keyword>
<dbReference type="Proteomes" id="UP000893823">
    <property type="component" value="Unassembled WGS sequence"/>
</dbReference>
<evidence type="ECO:0000256" key="4">
    <source>
        <dbReference type="ARBA" id="ARBA00012229"/>
    </source>
</evidence>
<keyword evidence="11" id="KW-0408">Iron</keyword>
<accession>A0A1H1Z3S4</accession>
<dbReference type="InterPro" id="IPR001433">
    <property type="entry name" value="OxRdtase_FAD/NAD-bd"/>
</dbReference>
<dbReference type="Gene3D" id="2.40.30.10">
    <property type="entry name" value="Translation factors"/>
    <property type="match status" value="1"/>
</dbReference>